<dbReference type="PANTHER" id="PTHR47331">
    <property type="entry name" value="PHD-TYPE DOMAIN-CONTAINING PROTEIN"/>
    <property type="match status" value="1"/>
</dbReference>
<dbReference type="Pfam" id="PF18701">
    <property type="entry name" value="DUF5641"/>
    <property type="match status" value="1"/>
</dbReference>
<proteinExistence type="predicted"/>
<protein>
    <recommendedName>
        <fullName evidence="1">DUF5641 domain-containing protein</fullName>
    </recommendedName>
</protein>
<dbReference type="AlphaFoldDB" id="A0A4Y2ELN0"/>
<gene>
    <name evidence="2" type="ORF">AVEN_134222_1</name>
</gene>
<dbReference type="PANTHER" id="PTHR47331:SF1">
    <property type="entry name" value="GAG-LIKE PROTEIN"/>
    <property type="match status" value="1"/>
</dbReference>
<dbReference type="InterPro" id="IPR040676">
    <property type="entry name" value="DUF5641"/>
</dbReference>
<accession>A0A4Y2ELN0</accession>
<dbReference type="EMBL" id="BGPR01000653">
    <property type="protein sequence ID" value="GBM30182.1"/>
    <property type="molecule type" value="Genomic_DNA"/>
</dbReference>
<evidence type="ECO:0000313" key="3">
    <source>
        <dbReference type="Proteomes" id="UP000499080"/>
    </source>
</evidence>
<evidence type="ECO:0000313" key="2">
    <source>
        <dbReference type="EMBL" id="GBM30182.1"/>
    </source>
</evidence>
<evidence type="ECO:0000259" key="1">
    <source>
        <dbReference type="Pfam" id="PF18701"/>
    </source>
</evidence>
<feature type="domain" description="DUF5641" evidence="1">
    <location>
        <begin position="177"/>
        <end position="238"/>
    </location>
</feature>
<keyword evidence="3" id="KW-1185">Reference proteome</keyword>
<dbReference type="OrthoDB" id="10049357at2759"/>
<reference evidence="2 3" key="1">
    <citation type="journal article" date="2019" name="Sci. Rep.">
        <title>Orb-weaving spider Araneus ventricosus genome elucidates the spidroin gene catalogue.</title>
        <authorList>
            <person name="Kono N."/>
            <person name="Nakamura H."/>
            <person name="Ohtoshi R."/>
            <person name="Moran D.A.P."/>
            <person name="Shinohara A."/>
            <person name="Yoshida Y."/>
            <person name="Fujiwara M."/>
            <person name="Mori M."/>
            <person name="Tomita M."/>
            <person name="Arakawa K."/>
        </authorList>
    </citation>
    <scope>NUCLEOTIDE SEQUENCE [LARGE SCALE GENOMIC DNA]</scope>
</reference>
<name>A0A4Y2ELN0_ARAVE</name>
<dbReference type="Proteomes" id="UP000499080">
    <property type="component" value="Unassembled WGS sequence"/>
</dbReference>
<organism evidence="2 3">
    <name type="scientific">Araneus ventricosus</name>
    <name type="common">Orbweaver spider</name>
    <name type="synonym">Epeira ventricosa</name>
    <dbReference type="NCBI Taxonomy" id="182803"/>
    <lineage>
        <taxon>Eukaryota</taxon>
        <taxon>Metazoa</taxon>
        <taxon>Ecdysozoa</taxon>
        <taxon>Arthropoda</taxon>
        <taxon>Chelicerata</taxon>
        <taxon>Arachnida</taxon>
        <taxon>Araneae</taxon>
        <taxon>Araneomorphae</taxon>
        <taxon>Entelegynae</taxon>
        <taxon>Araneoidea</taxon>
        <taxon>Araneidae</taxon>
        <taxon>Araneus</taxon>
    </lineage>
</organism>
<comment type="caution">
    <text evidence="2">The sequence shown here is derived from an EMBL/GenBank/DDBJ whole genome shotgun (WGS) entry which is preliminary data.</text>
</comment>
<sequence>MVYAGSNSRIQKSVIGHVQVEFDLKRFGDLESIPNGDSVSLREDTSTEQVKSYRLLTVTYGRACASSLAMRTLLQLAQDYEKSFPDTAKVIRENFYVDDLLTGADSVPEARRLVKDLNSEFSALLCQVQECLNSRPLVPVSSDPSDVRAWTPGHFLIGSPLLEIPDSNHEGDLRLTSRWHLIQTIRQSFWKRWTRDYLHHLQRRPKWTRLDPELQVGDLVVIHESTSPLLTLRLGRMDSFEWFSFILKMGISND</sequence>